<dbReference type="SUPFAM" id="SSF53335">
    <property type="entry name" value="S-adenosyl-L-methionine-dependent methyltransferases"/>
    <property type="match status" value="1"/>
</dbReference>
<dbReference type="Proteomes" id="UP000830198">
    <property type="component" value="Chromosome"/>
</dbReference>
<evidence type="ECO:0000256" key="1">
    <source>
        <dbReference type="ARBA" id="ARBA00022603"/>
    </source>
</evidence>
<organism evidence="9 10">
    <name type="scientific">Chitinophaga filiformis</name>
    <name type="common">Myxococcus filiformis</name>
    <name type="synonym">Flexibacter filiformis</name>
    <dbReference type="NCBI Taxonomy" id="104663"/>
    <lineage>
        <taxon>Bacteria</taxon>
        <taxon>Pseudomonadati</taxon>
        <taxon>Bacteroidota</taxon>
        <taxon>Chitinophagia</taxon>
        <taxon>Chitinophagales</taxon>
        <taxon>Chitinophagaceae</taxon>
        <taxon>Chitinophaga</taxon>
    </lineage>
</organism>
<evidence type="ECO:0000256" key="8">
    <source>
        <dbReference type="RuleBase" id="RU000417"/>
    </source>
</evidence>
<keyword evidence="1 6" id="KW-0489">Methyltransferase</keyword>
<accession>A0ABY4HWB6</accession>
<keyword evidence="3 6" id="KW-0949">S-adenosyl-L-methionine</keyword>
<dbReference type="GO" id="GO:0008168">
    <property type="term" value="F:methyltransferase activity"/>
    <property type="evidence" value="ECO:0007669"/>
    <property type="project" value="UniProtKB-KW"/>
</dbReference>
<evidence type="ECO:0000313" key="10">
    <source>
        <dbReference type="Proteomes" id="UP000830198"/>
    </source>
</evidence>
<dbReference type="GO" id="GO:0032259">
    <property type="term" value="P:methylation"/>
    <property type="evidence" value="ECO:0007669"/>
    <property type="project" value="UniProtKB-KW"/>
</dbReference>
<gene>
    <name evidence="9" type="ORF">MYF79_24295</name>
</gene>
<protein>
    <recommendedName>
        <fullName evidence="8">Cytosine-specific methyltransferase</fullName>
        <ecNumber evidence="8">2.1.1.37</ecNumber>
    </recommendedName>
</protein>
<dbReference type="InterPro" id="IPR018117">
    <property type="entry name" value="C5_DNA_meth_AS"/>
</dbReference>
<evidence type="ECO:0000256" key="5">
    <source>
        <dbReference type="ARBA" id="ARBA00047422"/>
    </source>
</evidence>
<keyword evidence="2 6" id="KW-0808">Transferase</keyword>
<dbReference type="Pfam" id="PF00145">
    <property type="entry name" value="DNA_methylase"/>
    <property type="match status" value="1"/>
</dbReference>
<dbReference type="Gene3D" id="3.40.50.150">
    <property type="entry name" value="Vaccinia Virus protein VP39"/>
    <property type="match status" value="1"/>
</dbReference>
<dbReference type="NCBIfam" id="TIGR00675">
    <property type="entry name" value="dcm"/>
    <property type="match status" value="1"/>
</dbReference>
<keyword evidence="10" id="KW-1185">Reference proteome</keyword>
<dbReference type="InterPro" id="IPR001525">
    <property type="entry name" value="C5_MeTfrase"/>
</dbReference>
<comment type="catalytic activity">
    <reaction evidence="5 8">
        <text>a 2'-deoxycytidine in DNA + S-adenosyl-L-methionine = a 5-methyl-2'-deoxycytidine in DNA + S-adenosyl-L-homocysteine + H(+)</text>
        <dbReference type="Rhea" id="RHEA:13681"/>
        <dbReference type="Rhea" id="RHEA-COMP:11369"/>
        <dbReference type="Rhea" id="RHEA-COMP:11370"/>
        <dbReference type="ChEBI" id="CHEBI:15378"/>
        <dbReference type="ChEBI" id="CHEBI:57856"/>
        <dbReference type="ChEBI" id="CHEBI:59789"/>
        <dbReference type="ChEBI" id="CHEBI:85452"/>
        <dbReference type="ChEBI" id="CHEBI:85454"/>
        <dbReference type="EC" id="2.1.1.37"/>
    </reaction>
</comment>
<dbReference type="PROSITE" id="PS51679">
    <property type="entry name" value="SAM_MT_C5"/>
    <property type="match status" value="1"/>
</dbReference>
<feature type="active site" evidence="6">
    <location>
        <position position="72"/>
    </location>
</feature>
<dbReference type="PANTHER" id="PTHR46098">
    <property type="entry name" value="TRNA (CYTOSINE(38)-C(5))-METHYLTRANSFERASE"/>
    <property type="match status" value="1"/>
</dbReference>
<dbReference type="RefSeq" id="WP_247810418.1">
    <property type="nucleotide sequence ID" value="NZ_CP095855.1"/>
</dbReference>
<evidence type="ECO:0000256" key="2">
    <source>
        <dbReference type="ARBA" id="ARBA00022679"/>
    </source>
</evidence>
<dbReference type="InterPro" id="IPR029063">
    <property type="entry name" value="SAM-dependent_MTases_sf"/>
</dbReference>
<name>A0ABY4HWB6_CHIFI</name>
<evidence type="ECO:0000313" key="9">
    <source>
        <dbReference type="EMBL" id="UPK68077.1"/>
    </source>
</evidence>
<dbReference type="PROSITE" id="PS00094">
    <property type="entry name" value="C5_MTASE_1"/>
    <property type="match status" value="1"/>
</dbReference>
<evidence type="ECO:0000256" key="7">
    <source>
        <dbReference type="RuleBase" id="RU000416"/>
    </source>
</evidence>
<dbReference type="EMBL" id="CP095855">
    <property type="protein sequence ID" value="UPK68077.1"/>
    <property type="molecule type" value="Genomic_DNA"/>
</dbReference>
<dbReference type="PRINTS" id="PR00105">
    <property type="entry name" value="C5METTRFRASE"/>
</dbReference>
<dbReference type="PANTHER" id="PTHR46098:SF1">
    <property type="entry name" value="TRNA (CYTOSINE(38)-C(5))-METHYLTRANSFERASE"/>
    <property type="match status" value="1"/>
</dbReference>
<comment type="similarity">
    <text evidence="6 7">Belongs to the class I-like SAM-binding methyltransferase superfamily. C5-methyltransferase family.</text>
</comment>
<dbReference type="EC" id="2.1.1.37" evidence="8"/>
<keyword evidence="4" id="KW-0680">Restriction system</keyword>
<evidence type="ECO:0000256" key="4">
    <source>
        <dbReference type="ARBA" id="ARBA00022747"/>
    </source>
</evidence>
<dbReference type="InterPro" id="IPR050750">
    <property type="entry name" value="C5-MTase"/>
</dbReference>
<proteinExistence type="inferred from homology"/>
<sequence length="292" mass="33495">MVHGSVFSGLGGFDLAAQWMEWDNKFYCEIDPFCRRILKYYWPHAEEYTDIKEFNATKFRGVVEIVTGGFPCQPFSIAGQRRGMEDNRYLWPEMLRIIGEIQPRWILAENVPGLLNWKKGLVFNKVQTDLEAAGYEVQPVVLPACAVGAPHLRYRLWFVAYSNEFRQLGHKKSPKGVNTFDWRQTFSDFNGDGTRWTSTYSDCTGLERTAGQSISSTGGRFEWYSSIPVWDKWPTQSPVCSRDDGIPRELDGVTFSNWRAQSIHALGNAIVPQVALQIFRSIEEMNNRINTL</sequence>
<evidence type="ECO:0000256" key="6">
    <source>
        <dbReference type="PROSITE-ProRule" id="PRU01016"/>
    </source>
</evidence>
<reference evidence="9 10" key="1">
    <citation type="submission" date="2022-04" db="EMBL/GenBank/DDBJ databases">
        <title>The arsenic-methylating capacity of Chitinophaga filiformis YT5 during chitin decomposition.</title>
        <authorList>
            <person name="Chen G."/>
            <person name="Liang Y."/>
        </authorList>
    </citation>
    <scope>NUCLEOTIDE SEQUENCE [LARGE SCALE GENOMIC DNA]</scope>
    <source>
        <strain evidence="9 10">YT5</strain>
    </source>
</reference>
<evidence type="ECO:0000256" key="3">
    <source>
        <dbReference type="ARBA" id="ARBA00022691"/>
    </source>
</evidence>